<feature type="compositionally biased region" description="Basic and acidic residues" evidence="6">
    <location>
        <begin position="161"/>
        <end position="170"/>
    </location>
</feature>
<comment type="caution">
    <text evidence="8">The sequence shown here is derived from an EMBL/GenBank/DDBJ whole genome shotgun (WGS) entry which is preliminary data.</text>
</comment>
<evidence type="ECO:0000256" key="1">
    <source>
        <dbReference type="ARBA" id="ARBA00004123"/>
    </source>
</evidence>
<dbReference type="GO" id="GO:0005634">
    <property type="term" value="C:nucleus"/>
    <property type="evidence" value="ECO:0007669"/>
    <property type="project" value="UniProtKB-SubCell"/>
</dbReference>
<keyword evidence="4" id="KW-0508">mRNA splicing</keyword>
<evidence type="ECO:0000313" key="8">
    <source>
        <dbReference type="EMBL" id="KAK2550478.1"/>
    </source>
</evidence>
<feature type="compositionally biased region" description="Polar residues" evidence="6">
    <location>
        <begin position="265"/>
        <end position="282"/>
    </location>
</feature>
<evidence type="ECO:0000313" key="9">
    <source>
        <dbReference type="Proteomes" id="UP001249851"/>
    </source>
</evidence>
<evidence type="ECO:0000259" key="7">
    <source>
        <dbReference type="Pfam" id="PF15912"/>
    </source>
</evidence>
<reference evidence="8" key="1">
    <citation type="journal article" date="2023" name="G3 (Bethesda)">
        <title>Whole genome assembly and annotation of the endangered Caribbean coral Acropora cervicornis.</title>
        <authorList>
            <person name="Selwyn J.D."/>
            <person name="Vollmer S.V."/>
        </authorList>
    </citation>
    <scope>NUCLEOTIDE SEQUENCE</scope>
    <source>
        <strain evidence="8">K2</strain>
    </source>
</reference>
<dbReference type="GO" id="GO:0003723">
    <property type="term" value="F:RNA binding"/>
    <property type="evidence" value="ECO:0007669"/>
    <property type="project" value="TreeGrafter"/>
</dbReference>
<feature type="compositionally biased region" description="Gly residues" evidence="6">
    <location>
        <begin position="1675"/>
        <end position="1684"/>
    </location>
</feature>
<feature type="compositionally biased region" description="Gly residues" evidence="6">
    <location>
        <begin position="1534"/>
        <end position="1545"/>
    </location>
</feature>
<dbReference type="GO" id="GO:0006397">
    <property type="term" value="P:mRNA processing"/>
    <property type="evidence" value="ECO:0007669"/>
    <property type="project" value="UniProtKB-KW"/>
</dbReference>
<feature type="region of interest" description="Disordered" evidence="6">
    <location>
        <begin position="1661"/>
        <end position="1741"/>
    </location>
</feature>
<name>A0AAD9PWQ8_ACRCE</name>
<gene>
    <name evidence="8" type="ORF">P5673_028842</name>
</gene>
<feature type="domain" description="Virilizer N-terminal" evidence="7">
    <location>
        <begin position="34"/>
        <end position="265"/>
    </location>
</feature>
<keyword evidence="3" id="KW-0507">mRNA processing</keyword>
<protein>
    <submittedName>
        <fullName evidence="8">Protein virilizer-like protein</fullName>
    </submittedName>
</protein>
<proteinExistence type="inferred from homology"/>
<sequence length="1741" mass="193476">MLDLHKDSSKCFKDLWVKQKMAVVMPPENVDPVLLFCDTFSHPENEEMHLDLVSFPRPVCVQEVRVIPAGHRVHAAVSEREKMGETHPPSFKLDLFIRNLDRPSDVVFEKLGQLEYKEPNNFQLVTYSKGATDVVVLRGWYNRITISLYGFFTDVNQRVHEPRPEARPERPPVIVETRAPERDTEVMDLEFGKVPPEMAPERAERSQEKGLERPKRDRSADRVPDEGPTEGSLETKERLEGQLPMKEERKSARERDRMPMKSPPQIKSPSRSPSNVTATVGDNTVAKPTTPPGSPRDEDGYEEILSDEEDMDDGTLDDTDVTFGDLDLYSEDAWMSVSVSFNPYQCDLSPLTAFYPPDYTEHEKALLKVAEDSSSTDDQQINLGQTLYEQVELCCTSERNLQWIELLEGIPKLLIPGLAHLSRSEQREGVMKKLVEWIRYSLDIENAQRLPIAANIRLIKAGLKLVGALCSCGTEITSVLIEAGVQEALGKLLMMEHMSSSMKLLTLQAIDNMTDFYAGMEHFLGWDRDGKGKEGDNKDRKHESKSYQQLVDFLLADQTVRVVEAASALAHKVHLYELLANLQKSVDKIVEMTPTSLPQEGETDTVMEETETKEMANVMSPSHSTSASASSGDREHVLDTAGLEIIASVMEEICTFLKQAKNLIVTKITAIDNVPKDPYPVMFHFFRARRLLESILVVMSSSVGGHPAVFAPIRELFIFLLQSQKGLLFLSSHPDTVNGLIRVVTQTTEADIHHSEAPPLNTLQAVDQLLTSLSPGLLPNDMDGADILSTLHTLYSMTFTAIGKAAVVSVLSLDANLRSLLPFVESTVDADTSITELSHCHMDEVNTTPSVGCGVLIALRILKHLCCLTEDSSTDQAVVQKDLNQNLACIELFSANAMDVFITTFQKLGEFLLRPWRQGQPLHVGPPLVMVSMVIPLLSLVKTLLRQLLSNGKYQFKDTRLMKSLMVLHTVMCSAPMTGQLSSLAHQIQSEIVTINESIWSLMLKELLEYTTSAPQASGNVAFLGGLVLLSELLPIPLPIRSLEDMPLEEANQVMNHRRLWSAHLNPLSTELQGILKDLAGSACHSLQQALRRVCSQLSDLSAPTAFNIVSCTPGGVRIMTLLAYLSSQPAVKVSLLQLLKTRQYKWHLRDGNAKNDDLLFPNLLPSMLSCLKGDSENQTVSRTQYCVVSIVQSLCDPTVSLIPFQTPFTDQHLANTLPDKEMLEVICAALLEHIGSEKQPFATILLALRTLLTLTEHNYGVYHQKTYGSVLDHVALENSSEIFYRLLQRLSSSFENSIPGPDHLSTLSTTIELLQLLLPEDTAVVLPEQDDEGLEGESLKRTNEISISAVQMRNFLKFNSSAEDGPLKTLEKRLEESCKEDEALEPLLDAVRVLTAMLGKTEADNDKELEEVVEPQLPVPLPLQTLFVDRLVFIATGEVEDGRVSPTLWYSTPLPDDIDPEVDLIKSSLDSLREKLCPDFDIQAELEKGLVPSPPGSPTRKKGYRTKRKFDPLISSQRKDNKKIKTAPSVPMRGGGRGMRGMGRGRSNPRMNDMFRSRKQNTSRPPSMHVDDFMAMESAKTQDSPSMRRPGPKGPPPGRPMDHAPTGFMGNQGRWVGIPGGPLRKGPGMENHGVMRGTGPEWGNPRQHPIGAFPGQRGFQRGPDWGSPTPQPYRGGGGGGGGLRDNYGRPTQMRGYWDAPKSKDDSRWVSGWFMPPPNVGGYRPGAGRGYPGRHMRSFTR</sequence>
<evidence type="ECO:0000256" key="6">
    <source>
        <dbReference type="SAM" id="MobiDB-lite"/>
    </source>
</evidence>
<feature type="region of interest" description="Disordered" evidence="6">
    <location>
        <begin position="161"/>
        <end position="300"/>
    </location>
</feature>
<dbReference type="Pfam" id="PF15912">
    <property type="entry name" value="VIR_N"/>
    <property type="match status" value="1"/>
</dbReference>
<evidence type="ECO:0000256" key="2">
    <source>
        <dbReference type="ARBA" id="ARBA00008371"/>
    </source>
</evidence>
<evidence type="ECO:0000256" key="4">
    <source>
        <dbReference type="ARBA" id="ARBA00023187"/>
    </source>
</evidence>
<accession>A0AAD9PWQ8</accession>
<dbReference type="EMBL" id="JARQWQ010000110">
    <property type="protein sequence ID" value="KAK2550478.1"/>
    <property type="molecule type" value="Genomic_DNA"/>
</dbReference>
<dbReference type="Proteomes" id="UP001249851">
    <property type="component" value="Unassembled WGS sequence"/>
</dbReference>
<feature type="compositionally biased region" description="Basic residues" evidence="6">
    <location>
        <begin position="1732"/>
        <end position="1741"/>
    </location>
</feature>
<feature type="compositionally biased region" description="Basic residues" evidence="6">
    <location>
        <begin position="1500"/>
        <end position="1509"/>
    </location>
</feature>
<dbReference type="InterPro" id="IPR031801">
    <property type="entry name" value="VIR_N"/>
</dbReference>
<dbReference type="InterPro" id="IPR026736">
    <property type="entry name" value="Virilizer"/>
</dbReference>
<keyword evidence="5" id="KW-0539">Nucleus</keyword>
<comment type="subcellular location">
    <subcellularLocation>
        <location evidence="1">Nucleus</location>
    </subcellularLocation>
</comment>
<dbReference type="GO" id="GO:0008380">
    <property type="term" value="P:RNA splicing"/>
    <property type="evidence" value="ECO:0007669"/>
    <property type="project" value="UniProtKB-KW"/>
</dbReference>
<organism evidence="8 9">
    <name type="scientific">Acropora cervicornis</name>
    <name type="common">Staghorn coral</name>
    <dbReference type="NCBI Taxonomy" id="6130"/>
    <lineage>
        <taxon>Eukaryota</taxon>
        <taxon>Metazoa</taxon>
        <taxon>Cnidaria</taxon>
        <taxon>Anthozoa</taxon>
        <taxon>Hexacorallia</taxon>
        <taxon>Scleractinia</taxon>
        <taxon>Astrocoeniina</taxon>
        <taxon>Acroporidae</taxon>
        <taxon>Acropora</taxon>
    </lineage>
</organism>
<dbReference type="PANTHER" id="PTHR23185:SF0">
    <property type="entry name" value="PROTEIN VIRILIZER HOMOLOG"/>
    <property type="match status" value="1"/>
</dbReference>
<comment type="similarity">
    <text evidence="2">Belongs to the vir family.</text>
</comment>
<feature type="region of interest" description="Disordered" evidence="6">
    <location>
        <begin position="1488"/>
        <end position="1605"/>
    </location>
</feature>
<dbReference type="PANTHER" id="PTHR23185">
    <property type="entry name" value="PROTEIN VIRILIZER HOMOLOG"/>
    <property type="match status" value="1"/>
</dbReference>
<feature type="compositionally biased region" description="Basic and acidic residues" evidence="6">
    <location>
        <begin position="199"/>
        <end position="225"/>
    </location>
</feature>
<evidence type="ECO:0000256" key="3">
    <source>
        <dbReference type="ARBA" id="ARBA00022664"/>
    </source>
</evidence>
<keyword evidence="9" id="KW-1185">Reference proteome</keyword>
<dbReference type="GO" id="GO:0036396">
    <property type="term" value="C:RNA N6-methyladenosine methyltransferase complex"/>
    <property type="evidence" value="ECO:0007669"/>
    <property type="project" value="TreeGrafter"/>
</dbReference>
<feature type="compositionally biased region" description="Basic and acidic residues" evidence="6">
    <location>
        <begin position="233"/>
        <end position="259"/>
    </location>
</feature>
<reference evidence="8" key="2">
    <citation type="journal article" date="2023" name="Science">
        <title>Genomic signatures of disease resistance in endangered staghorn corals.</title>
        <authorList>
            <person name="Vollmer S.V."/>
            <person name="Selwyn J.D."/>
            <person name="Despard B.A."/>
            <person name="Roesel C.L."/>
        </authorList>
    </citation>
    <scope>NUCLEOTIDE SEQUENCE</scope>
    <source>
        <strain evidence="8">K2</strain>
    </source>
</reference>
<evidence type="ECO:0000256" key="5">
    <source>
        <dbReference type="ARBA" id="ARBA00023242"/>
    </source>
</evidence>